<evidence type="ECO:0000313" key="23">
    <source>
        <dbReference type="Proteomes" id="UP000053099"/>
    </source>
</evidence>
<evidence type="ECO:0000313" key="24">
    <source>
        <dbReference type="Proteomes" id="UP000286712"/>
    </source>
</evidence>
<dbReference type="Proteomes" id="UP000286910">
    <property type="component" value="Unassembled WGS sequence"/>
</dbReference>
<dbReference type="InterPro" id="IPR001857">
    <property type="entry name" value="Ribosomal_bL19"/>
</dbReference>
<evidence type="ECO:0000313" key="31">
    <source>
        <dbReference type="Proteomes" id="UP000287439"/>
    </source>
</evidence>
<dbReference type="PANTHER" id="PTHR15680">
    <property type="entry name" value="RIBOSOMAL PROTEIN L19"/>
    <property type="match status" value="1"/>
</dbReference>
<evidence type="ECO:0000313" key="15">
    <source>
        <dbReference type="EMBL" id="RTH29854.1"/>
    </source>
</evidence>
<dbReference type="EMBL" id="PELM01000111">
    <property type="protein sequence ID" value="RTH03583.1"/>
    <property type="molecule type" value="Genomic_DNA"/>
</dbReference>
<evidence type="ECO:0000256" key="6">
    <source>
        <dbReference type="RuleBase" id="RU000559"/>
    </source>
</evidence>
<keyword evidence="33" id="KW-1185">Reference proteome</keyword>
<dbReference type="EMBL" id="PEMN01000368">
    <property type="protein sequence ID" value="RTI14162.1"/>
    <property type="molecule type" value="Genomic_DNA"/>
</dbReference>
<dbReference type="Proteomes" id="UP000286712">
    <property type="component" value="Unassembled WGS sequence"/>
</dbReference>
<evidence type="ECO:0000313" key="9">
    <source>
        <dbReference type="EMBL" id="RTH00743.1"/>
    </source>
</evidence>
<evidence type="ECO:0000313" key="12">
    <source>
        <dbReference type="EMBL" id="RTH21095.1"/>
    </source>
</evidence>
<evidence type="ECO:0000313" key="33">
    <source>
        <dbReference type="Proteomes" id="UP000287962"/>
    </source>
</evidence>
<evidence type="ECO:0000313" key="21">
    <source>
        <dbReference type="EMBL" id="RTI14306.1"/>
    </source>
</evidence>
<reference evidence="8 23" key="1">
    <citation type="submission" date="2015-09" db="EMBL/GenBank/DDBJ databases">
        <title>Draft genome sequence of Thermus scotoductus strain K1 isolated from a geothermal spring in Nagorno-Karabakh, Armenia.</title>
        <authorList>
            <person name="Saghatelyan A."/>
            <person name="Poghosyan L."/>
            <person name="Panosyan H."/>
            <person name="Birkeland N.-K."/>
        </authorList>
    </citation>
    <scope>NUCLEOTIDE SEQUENCE [LARGE SCALE GENOMIC DNA]</scope>
    <source>
        <strain evidence="8 23">K1</strain>
    </source>
</reference>
<dbReference type="Pfam" id="PF01245">
    <property type="entry name" value="Ribosomal_L19"/>
    <property type="match status" value="1"/>
</dbReference>
<evidence type="ECO:0000313" key="29">
    <source>
        <dbReference type="Proteomes" id="UP000287173"/>
    </source>
</evidence>
<evidence type="ECO:0000313" key="20">
    <source>
        <dbReference type="EMBL" id="RTI14162.1"/>
    </source>
</evidence>
<evidence type="ECO:0000313" key="37">
    <source>
        <dbReference type="Proteomes" id="UP000288347"/>
    </source>
</evidence>
<dbReference type="Proteomes" id="UP000288073">
    <property type="component" value="Unassembled WGS sequence"/>
</dbReference>
<comment type="caution">
    <text evidence="8">The sequence shown here is derived from an EMBL/GenBank/DDBJ whole genome shotgun (WGS) entry which is preliminary data.</text>
</comment>
<dbReference type="Proteomes" id="UP000288051">
    <property type="component" value="Unassembled WGS sequence"/>
</dbReference>
<dbReference type="PANTHER" id="PTHR15680:SF9">
    <property type="entry name" value="LARGE RIBOSOMAL SUBUNIT PROTEIN BL19M"/>
    <property type="match status" value="1"/>
</dbReference>
<evidence type="ECO:0000313" key="14">
    <source>
        <dbReference type="EMBL" id="RTH24670.1"/>
    </source>
</evidence>
<keyword evidence="3 5" id="KW-0687">Ribonucleoprotein</keyword>
<evidence type="ECO:0000256" key="7">
    <source>
        <dbReference type="SAM" id="MobiDB-lite"/>
    </source>
</evidence>
<dbReference type="Proteomes" id="UP000287155">
    <property type="component" value="Unassembled WGS sequence"/>
</dbReference>
<dbReference type="InterPro" id="IPR018257">
    <property type="entry name" value="Ribosomal_bL19_CS"/>
</dbReference>
<dbReference type="EMBL" id="PEMW01000445">
    <property type="protein sequence ID" value="RTI49173.1"/>
    <property type="molecule type" value="Genomic_DNA"/>
</dbReference>
<evidence type="ECO:0000313" key="8">
    <source>
        <dbReference type="EMBL" id="KPD32237.1"/>
    </source>
</evidence>
<feature type="compositionally biased region" description="Basic and acidic residues" evidence="7">
    <location>
        <begin position="119"/>
        <end position="135"/>
    </location>
</feature>
<evidence type="ECO:0000313" key="32">
    <source>
        <dbReference type="Proteomes" id="UP000287467"/>
    </source>
</evidence>
<dbReference type="EMBL" id="PEMH01000199">
    <property type="protein sequence ID" value="RTI00013.1"/>
    <property type="molecule type" value="Genomic_DNA"/>
</dbReference>
<evidence type="ECO:0000313" key="19">
    <source>
        <dbReference type="EMBL" id="RTI04789.1"/>
    </source>
</evidence>
<dbReference type="HAMAP" id="MF_00402">
    <property type="entry name" value="Ribosomal_bL19"/>
    <property type="match status" value="1"/>
</dbReference>
<comment type="function">
    <text evidence="5 6">This protein is located at the 30S-50S ribosomal subunit interface and may play a role in the structure and function of the aminoacyl-tRNA binding site.</text>
</comment>
<evidence type="ECO:0000256" key="4">
    <source>
        <dbReference type="ARBA" id="ARBA00035171"/>
    </source>
</evidence>
<dbReference type="InterPro" id="IPR008991">
    <property type="entry name" value="Translation_prot_SH3-like_sf"/>
</dbReference>
<dbReference type="Proteomes" id="UP000053099">
    <property type="component" value="Unassembled WGS sequence"/>
</dbReference>
<dbReference type="EMBL" id="PELW01000222">
    <property type="protein sequence ID" value="RTH24670.1"/>
    <property type="molecule type" value="Genomic_DNA"/>
</dbReference>
<name>A0A0N0IR19_THESC</name>
<evidence type="ECO:0000313" key="36">
    <source>
        <dbReference type="Proteomes" id="UP000288082"/>
    </source>
</evidence>
<evidence type="ECO:0000256" key="3">
    <source>
        <dbReference type="ARBA" id="ARBA00023274"/>
    </source>
</evidence>
<dbReference type="Proteomes" id="UP000288347">
    <property type="component" value="Unassembled WGS sequence"/>
</dbReference>
<evidence type="ECO:0000313" key="35">
    <source>
        <dbReference type="Proteomes" id="UP000288073"/>
    </source>
</evidence>
<dbReference type="Proteomes" id="UP000287173">
    <property type="component" value="Unassembled WGS sequence"/>
</dbReference>
<dbReference type="PATRIC" id="fig|37636.3.peg.28"/>
<dbReference type="GO" id="GO:0022625">
    <property type="term" value="C:cytosolic large ribosomal subunit"/>
    <property type="evidence" value="ECO:0007669"/>
    <property type="project" value="TreeGrafter"/>
</dbReference>
<evidence type="ECO:0000313" key="34">
    <source>
        <dbReference type="Proteomes" id="UP000288051"/>
    </source>
</evidence>
<evidence type="ECO:0000313" key="17">
    <source>
        <dbReference type="EMBL" id="RTI00013.1"/>
    </source>
</evidence>
<dbReference type="EMBL" id="PELY01000406">
    <property type="protein sequence ID" value="RTH23151.1"/>
    <property type="molecule type" value="Genomic_DNA"/>
</dbReference>
<organism evidence="8 23">
    <name type="scientific">Thermus scotoductus</name>
    <dbReference type="NCBI Taxonomy" id="37636"/>
    <lineage>
        <taxon>Bacteria</taxon>
        <taxon>Thermotogati</taxon>
        <taxon>Deinococcota</taxon>
        <taxon>Deinococci</taxon>
        <taxon>Thermales</taxon>
        <taxon>Thermaceae</taxon>
        <taxon>Thermus</taxon>
    </lineage>
</organism>
<dbReference type="PROSITE" id="PS01015">
    <property type="entry name" value="RIBOSOMAL_L19"/>
    <property type="match status" value="1"/>
</dbReference>
<dbReference type="EMBL" id="PEML01000316">
    <property type="protein sequence ID" value="RTI04789.1"/>
    <property type="molecule type" value="Genomic_DNA"/>
</dbReference>
<dbReference type="GO" id="GO:0003735">
    <property type="term" value="F:structural constituent of ribosome"/>
    <property type="evidence" value="ECO:0007669"/>
    <property type="project" value="InterPro"/>
</dbReference>
<evidence type="ECO:0000256" key="2">
    <source>
        <dbReference type="ARBA" id="ARBA00022980"/>
    </source>
</evidence>
<evidence type="ECO:0000313" key="27">
    <source>
        <dbReference type="Proteomes" id="UP000286928"/>
    </source>
</evidence>
<dbReference type="GeneID" id="93866023"/>
<protein>
    <recommendedName>
        <fullName evidence="4 5">Large ribosomal subunit protein bL19</fullName>
    </recommendedName>
</protein>
<dbReference type="SUPFAM" id="SSF50104">
    <property type="entry name" value="Translation proteins SH3-like domain"/>
    <property type="match status" value="1"/>
</dbReference>
<dbReference type="EMBL" id="PELP01000017">
    <property type="protein sequence ID" value="RTH07824.1"/>
    <property type="molecule type" value="Genomic_DNA"/>
</dbReference>
<evidence type="ECO:0000313" key="16">
    <source>
        <dbReference type="EMBL" id="RTH32942.1"/>
    </source>
</evidence>
<dbReference type="EMBL" id="PELV01000021">
    <property type="protein sequence ID" value="RTH21095.1"/>
    <property type="molecule type" value="Genomic_DNA"/>
</dbReference>
<evidence type="ECO:0000256" key="1">
    <source>
        <dbReference type="ARBA" id="ARBA00005781"/>
    </source>
</evidence>
<dbReference type="EMBL" id="PEMG01000452">
    <property type="protein sequence ID" value="RTI04619.1"/>
    <property type="molecule type" value="Genomic_DNA"/>
</dbReference>
<evidence type="ECO:0000313" key="18">
    <source>
        <dbReference type="EMBL" id="RTI04619.1"/>
    </source>
</evidence>
<evidence type="ECO:0000313" key="22">
    <source>
        <dbReference type="EMBL" id="RTI49173.1"/>
    </source>
</evidence>
<dbReference type="EMBL" id="PELR01000380">
    <property type="protein sequence ID" value="RTH00743.1"/>
    <property type="molecule type" value="Genomic_DNA"/>
</dbReference>
<dbReference type="EMBL" id="PEMJ01000222">
    <property type="protein sequence ID" value="RTI14306.1"/>
    <property type="molecule type" value="Genomic_DNA"/>
</dbReference>
<evidence type="ECO:0000313" key="30">
    <source>
        <dbReference type="Proteomes" id="UP000287306"/>
    </source>
</evidence>
<dbReference type="Proteomes" id="UP000288082">
    <property type="component" value="Unassembled WGS sequence"/>
</dbReference>
<reference evidence="24 25" key="3">
    <citation type="journal article" date="2019" name="Extremophiles">
        <title>Biogeography of thermophiles and predominance of Thermus scotoductus in domestic water heaters.</title>
        <authorList>
            <person name="Wilpiszeski R.L."/>
            <person name="Zhang Z."/>
            <person name="House C.H."/>
        </authorList>
    </citation>
    <scope>NUCLEOTIDE SEQUENCE [LARGE SCALE GENOMIC DNA]</scope>
    <source>
        <strain evidence="20 35">10_S10</strain>
        <strain evidence="19 33">12_S12</strain>
        <strain evidence="21 28">14_S14</strain>
        <strain evidence="17 37">16_S16</strain>
        <strain evidence="18 29">17_S17</strain>
        <strain evidence="22 32">1_S1</strain>
        <strain evidence="15 27">20_S20</strain>
        <strain evidence="16 34">24_S24</strain>
        <strain evidence="13 30">25_S25</strain>
        <strain evidence="14 24">27_S27</strain>
        <strain evidence="12 31">28_S28</strain>
        <strain evidence="9 26">32_S32</strain>
        <strain evidence="11 25">34_S34</strain>
        <strain evidence="10 36">38_S38</strain>
    </source>
</reference>
<dbReference type="AlphaFoldDB" id="A0A0N0IR19"/>
<sequence length="153" mass="17548">MNRGALLKVVEAKYTRTDLPEFRPGDTVRVAYRVKEGNRTRVQNFEGIVIKIKRNGYNTSFTVRKVSYGVGVERIFPLNSPLIEKIEIVQRGRARRAKLYFIRELSEREIRRKLRADRKRIGQDQERARVAKEEAEAAQGATEAASEGEPSAE</sequence>
<reference evidence="19" key="2">
    <citation type="submission" date="2017-10" db="EMBL/GenBank/DDBJ databases">
        <authorList>
            <person name="Wilpiszeski R.L."/>
            <person name="Zhidan Z."/>
            <person name="House C.H."/>
        </authorList>
    </citation>
    <scope>NUCLEOTIDE SEQUENCE</scope>
    <source>
        <strain evidence="19">12_S12</strain>
    </source>
</reference>
<evidence type="ECO:0000313" key="13">
    <source>
        <dbReference type="EMBL" id="RTH23151.1"/>
    </source>
</evidence>
<dbReference type="Proteomes" id="UP000287439">
    <property type="component" value="Unassembled WGS sequence"/>
</dbReference>
<keyword evidence="2 5" id="KW-0689">Ribosomal protein</keyword>
<evidence type="ECO:0000313" key="28">
    <source>
        <dbReference type="Proteomes" id="UP000287155"/>
    </source>
</evidence>
<evidence type="ECO:0000313" key="11">
    <source>
        <dbReference type="EMBL" id="RTH07824.1"/>
    </source>
</evidence>
<gene>
    <name evidence="5" type="primary">rplS</name>
    <name evidence="8" type="ORF">AN926_04900</name>
    <name evidence="22" type="ORF">CSW14_11770</name>
    <name evidence="20" type="ORF">CSW23_11585</name>
    <name evidence="19" type="ORF">CSW25_12240</name>
    <name evidence="21" type="ORF">CSW27_07400</name>
    <name evidence="17" type="ORF">CSW29_06610</name>
    <name evidence="18" type="ORF">CSW30_12995</name>
    <name evidence="15" type="ORF">CSW33_11385</name>
    <name evidence="16" type="ORF">CSW37_10650</name>
    <name evidence="13" type="ORF">CSW38_11290</name>
    <name evidence="14" type="ORF">CSW40_07790</name>
    <name evidence="12" type="ORF">CSW41_00995</name>
    <name evidence="9" type="ORF">CSW45_12580</name>
    <name evidence="11" type="ORF">CSW47_00860</name>
    <name evidence="10" type="ORF">CSW50_04505</name>
</gene>
<feature type="compositionally biased region" description="Low complexity" evidence="7">
    <location>
        <begin position="137"/>
        <end position="153"/>
    </location>
</feature>
<evidence type="ECO:0000313" key="25">
    <source>
        <dbReference type="Proteomes" id="UP000286734"/>
    </source>
</evidence>
<dbReference type="GO" id="GO:0006412">
    <property type="term" value="P:translation"/>
    <property type="evidence" value="ECO:0007669"/>
    <property type="project" value="UniProtKB-UniRule"/>
</dbReference>
<accession>A0A0N0IR19</accession>
<dbReference type="RefSeq" id="WP_015717275.1">
    <property type="nucleotide sequence ID" value="NZ_DAHVNI010000017.1"/>
</dbReference>
<dbReference type="Proteomes" id="UP000286734">
    <property type="component" value="Unassembled WGS sequence"/>
</dbReference>
<dbReference type="PRINTS" id="PR00061">
    <property type="entry name" value="RIBOSOMALL19"/>
</dbReference>
<dbReference type="Proteomes" id="UP000287467">
    <property type="component" value="Unassembled WGS sequence"/>
</dbReference>
<dbReference type="EMBL" id="LJJR01000010">
    <property type="protein sequence ID" value="KPD32237.1"/>
    <property type="molecule type" value="Genomic_DNA"/>
</dbReference>
<dbReference type="NCBIfam" id="TIGR01024">
    <property type="entry name" value="rplS_bact"/>
    <property type="match status" value="1"/>
</dbReference>
<proteinExistence type="inferred from homology"/>
<evidence type="ECO:0000313" key="10">
    <source>
        <dbReference type="EMBL" id="RTH03583.1"/>
    </source>
</evidence>
<evidence type="ECO:0000256" key="5">
    <source>
        <dbReference type="HAMAP-Rule" id="MF_00402"/>
    </source>
</evidence>
<feature type="region of interest" description="Disordered" evidence="7">
    <location>
        <begin position="116"/>
        <end position="153"/>
    </location>
</feature>
<dbReference type="Proteomes" id="UP000287962">
    <property type="component" value="Unassembled WGS sequence"/>
</dbReference>
<dbReference type="InterPro" id="IPR038657">
    <property type="entry name" value="Ribosomal_bL19_sf"/>
</dbReference>
<dbReference type="EMBL" id="PELZ01000429">
    <property type="protein sequence ID" value="RTH32942.1"/>
    <property type="molecule type" value="Genomic_DNA"/>
</dbReference>
<comment type="similarity">
    <text evidence="1 5 6">Belongs to the bacterial ribosomal protein bL19 family.</text>
</comment>
<dbReference type="Proteomes" id="UP000286928">
    <property type="component" value="Unassembled WGS sequence"/>
</dbReference>
<dbReference type="Proteomes" id="UP000287306">
    <property type="component" value="Unassembled WGS sequence"/>
</dbReference>
<dbReference type="Gene3D" id="2.30.30.790">
    <property type="match status" value="1"/>
</dbReference>
<evidence type="ECO:0000313" key="26">
    <source>
        <dbReference type="Proteomes" id="UP000286910"/>
    </source>
</evidence>
<dbReference type="EMBL" id="PEMD01000311">
    <property type="protein sequence ID" value="RTH29854.1"/>
    <property type="molecule type" value="Genomic_DNA"/>
</dbReference>